<keyword evidence="2" id="KW-0805">Transcription regulation</keyword>
<evidence type="ECO:0000259" key="5">
    <source>
        <dbReference type="PROSITE" id="PS50932"/>
    </source>
</evidence>
<keyword evidence="3" id="KW-0238">DNA-binding</keyword>
<dbReference type="InterPro" id="IPR001387">
    <property type="entry name" value="Cro/C1-type_HTH"/>
</dbReference>
<evidence type="ECO:0000256" key="4">
    <source>
        <dbReference type="ARBA" id="ARBA00023163"/>
    </source>
</evidence>
<dbReference type="GO" id="GO:0000976">
    <property type="term" value="F:transcription cis-regulatory region binding"/>
    <property type="evidence" value="ECO:0007669"/>
    <property type="project" value="TreeGrafter"/>
</dbReference>
<dbReference type="Gene3D" id="3.40.50.2300">
    <property type="match status" value="2"/>
</dbReference>
<keyword evidence="4" id="KW-0804">Transcription</keyword>
<evidence type="ECO:0000313" key="8">
    <source>
        <dbReference type="Proteomes" id="UP001057291"/>
    </source>
</evidence>
<keyword evidence="1" id="KW-0678">Repressor</keyword>
<organism evidence="7 8">
    <name type="scientific">Collibacillus ludicampi</name>
    <dbReference type="NCBI Taxonomy" id="2771369"/>
    <lineage>
        <taxon>Bacteria</taxon>
        <taxon>Bacillati</taxon>
        <taxon>Bacillota</taxon>
        <taxon>Bacilli</taxon>
        <taxon>Bacillales</taxon>
        <taxon>Alicyclobacillaceae</taxon>
        <taxon>Collibacillus</taxon>
    </lineage>
</organism>
<dbReference type="Proteomes" id="UP001057291">
    <property type="component" value="Unassembled WGS sequence"/>
</dbReference>
<evidence type="ECO:0000313" key="7">
    <source>
        <dbReference type="EMBL" id="GIM44832.1"/>
    </source>
</evidence>
<dbReference type="PROSITE" id="PS00356">
    <property type="entry name" value="HTH_LACI_1"/>
    <property type="match status" value="1"/>
</dbReference>
<comment type="caution">
    <text evidence="7">The sequence shown here is derived from an EMBL/GenBank/DDBJ whole genome shotgun (WGS) entry which is preliminary data.</text>
</comment>
<proteinExistence type="predicted"/>
<dbReference type="Pfam" id="PF00356">
    <property type="entry name" value="LacI"/>
    <property type="match status" value="1"/>
</dbReference>
<evidence type="ECO:0000256" key="2">
    <source>
        <dbReference type="ARBA" id="ARBA00023015"/>
    </source>
</evidence>
<dbReference type="PROSITE" id="PS50932">
    <property type="entry name" value="HTH_LACI_2"/>
    <property type="match status" value="1"/>
</dbReference>
<feature type="domain" description="HTH lacI-type" evidence="5">
    <location>
        <begin position="4"/>
        <end position="59"/>
    </location>
</feature>
<dbReference type="PANTHER" id="PTHR30146:SF148">
    <property type="entry name" value="HTH-TYPE TRANSCRIPTIONAL REPRESSOR PURR-RELATED"/>
    <property type="match status" value="1"/>
</dbReference>
<dbReference type="Pfam" id="PF13377">
    <property type="entry name" value="Peripla_BP_3"/>
    <property type="match status" value="1"/>
</dbReference>
<dbReference type="CDD" id="cd19977">
    <property type="entry name" value="PBP1_EndR-like"/>
    <property type="match status" value="1"/>
</dbReference>
<sequence>MARVKMEDVAKLAGVSKSTVSQYLNKRYEYMSIETRQRIEQAIKETGYQRNVVARSLKVKKTHTIGVIVANILHYFSTAISRGIEDYCNKHGFNVIVCNADDNPVKEREYIEMLLAKQVDGLILASTNENNDLLKKLVEGGFPLVLVDRKLDGIEADGVFSNNVKASVDAISHFIKLGHRSIALFSPAIKKLSQRKERYEGYLRALSQHHIEIQEQYIKFVDKISDTRKIILELLHLPVPPTALFCTNDLTTIETLKVLKEEKVNIPSDIAVIGFDDSPWLQLLEPPLTTVVQQTYDMGVKSAELLLNKIENPHSKHCTVHIMDCQLIVRESCGFLRAGVD</sequence>
<gene>
    <name evidence="7" type="ORF">DNHGIG_03810</name>
</gene>
<dbReference type="RefSeq" id="WP_282198086.1">
    <property type="nucleotide sequence ID" value="NZ_BOQE01000001.1"/>
</dbReference>
<dbReference type="AlphaFoldDB" id="A0AAV4LBH4"/>
<reference evidence="7" key="1">
    <citation type="journal article" date="2023" name="Int. J. Syst. Evol. Microbiol.">
        <title>Collibacillus ludicampi gen. nov., sp. nov., a new soil bacterium of the family Alicyclobacillaceae.</title>
        <authorList>
            <person name="Jojima T."/>
            <person name="Ioku Y."/>
            <person name="Fukuta Y."/>
            <person name="Shirasaka N."/>
            <person name="Matsumura Y."/>
            <person name="Mori M."/>
        </authorList>
    </citation>
    <scope>NUCLEOTIDE SEQUENCE</scope>
    <source>
        <strain evidence="7">TP075</strain>
    </source>
</reference>
<evidence type="ECO:0000256" key="3">
    <source>
        <dbReference type="ARBA" id="ARBA00023125"/>
    </source>
</evidence>
<dbReference type="GO" id="GO:0003700">
    <property type="term" value="F:DNA-binding transcription factor activity"/>
    <property type="evidence" value="ECO:0007669"/>
    <property type="project" value="TreeGrafter"/>
</dbReference>
<feature type="domain" description="HTH cro/C1-type" evidence="6">
    <location>
        <begin position="6"/>
        <end position="49"/>
    </location>
</feature>
<keyword evidence="8" id="KW-1185">Reference proteome</keyword>
<name>A0AAV4LBH4_9BACL</name>
<dbReference type="PROSITE" id="PS50943">
    <property type="entry name" value="HTH_CROC1"/>
    <property type="match status" value="1"/>
</dbReference>
<accession>A0AAV4LBH4</accession>
<dbReference type="CDD" id="cd01392">
    <property type="entry name" value="HTH_LacI"/>
    <property type="match status" value="1"/>
</dbReference>
<dbReference type="InterPro" id="IPR010982">
    <property type="entry name" value="Lambda_DNA-bd_dom_sf"/>
</dbReference>
<dbReference type="InterPro" id="IPR028082">
    <property type="entry name" value="Peripla_BP_I"/>
</dbReference>
<protein>
    <submittedName>
        <fullName evidence="7">LacI family transcriptional regulator</fullName>
    </submittedName>
</protein>
<dbReference type="SMART" id="SM00354">
    <property type="entry name" value="HTH_LACI"/>
    <property type="match status" value="1"/>
</dbReference>
<dbReference type="EMBL" id="BOQE01000001">
    <property type="protein sequence ID" value="GIM44832.1"/>
    <property type="molecule type" value="Genomic_DNA"/>
</dbReference>
<dbReference type="Gene3D" id="1.10.260.40">
    <property type="entry name" value="lambda repressor-like DNA-binding domains"/>
    <property type="match status" value="1"/>
</dbReference>
<evidence type="ECO:0000259" key="6">
    <source>
        <dbReference type="PROSITE" id="PS50943"/>
    </source>
</evidence>
<dbReference type="PANTHER" id="PTHR30146">
    <property type="entry name" value="LACI-RELATED TRANSCRIPTIONAL REPRESSOR"/>
    <property type="match status" value="1"/>
</dbReference>
<dbReference type="SUPFAM" id="SSF53822">
    <property type="entry name" value="Periplasmic binding protein-like I"/>
    <property type="match status" value="1"/>
</dbReference>
<dbReference type="SUPFAM" id="SSF47413">
    <property type="entry name" value="lambda repressor-like DNA-binding domains"/>
    <property type="match status" value="1"/>
</dbReference>
<evidence type="ECO:0000256" key="1">
    <source>
        <dbReference type="ARBA" id="ARBA00022491"/>
    </source>
</evidence>
<dbReference type="InterPro" id="IPR000843">
    <property type="entry name" value="HTH_LacI"/>
</dbReference>
<dbReference type="InterPro" id="IPR046335">
    <property type="entry name" value="LacI/GalR-like_sensor"/>
</dbReference>